<reference evidence="1" key="1">
    <citation type="journal article" date="2012" name="Proc. Natl. Acad. Sci. U.S.A.">
        <title>Antigenic diversity is generated by distinct evolutionary mechanisms in African trypanosome species.</title>
        <authorList>
            <person name="Jackson A.P."/>
            <person name="Berry A."/>
            <person name="Aslett M."/>
            <person name="Allison H.C."/>
            <person name="Burton P."/>
            <person name="Vavrova-Anderson J."/>
            <person name="Brown R."/>
            <person name="Browne H."/>
            <person name="Corton N."/>
            <person name="Hauser H."/>
            <person name="Gamble J."/>
            <person name="Gilderthorp R."/>
            <person name="Marcello L."/>
            <person name="McQuillan J."/>
            <person name="Otto T.D."/>
            <person name="Quail M.A."/>
            <person name="Sanders M.J."/>
            <person name="van Tonder A."/>
            <person name="Ginger M.L."/>
            <person name="Field M.C."/>
            <person name="Barry J.D."/>
            <person name="Hertz-Fowler C."/>
            <person name="Berriman M."/>
        </authorList>
    </citation>
    <scope>NUCLEOTIDE SEQUENCE</scope>
    <source>
        <strain evidence="1">IL3000</strain>
    </source>
</reference>
<evidence type="ECO:0000313" key="1">
    <source>
        <dbReference type="EMBL" id="CCC93758.1"/>
    </source>
</evidence>
<dbReference type="VEuPathDB" id="TriTrypDB:TcIL3000_10_5230"/>
<proteinExistence type="predicted"/>
<protein>
    <submittedName>
        <fullName evidence="1">Uncharacterized protein</fullName>
    </submittedName>
</protein>
<gene>
    <name evidence="1" type="ORF">TCIL3000_10_5230</name>
</gene>
<organism evidence="1">
    <name type="scientific">Trypanosoma congolense (strain IL3000)</name>
    <dbReference type="NCBI Taxonomy" id="1068625"/>
    <lineage>
        <taxon>Eukaryota</taxon>
        <taxon>Discoba</taxon>
        <taxon>Euglenozoa</taxon>
        <taxon>Kinetoplastea</taxon>
        <taxon>Metakinetoplastina</taxon>
        <taxon>Trypanosomatida</taxon>
        <taxon>Trypanosomatidae</taxon>
        <taxon>Trypanosoma</taxon>
        <taxon>Nannomonas</taxon>
    </lineage>
</organism>
<sequence length="1531" mass="166490">MLRFCTGRLHGATTQPQSVLRTLLRVRQQYQRSLQNREVVMTQGCSEPQERQKLMDEAMKLLKREIRGGDTLSDVDATSAAFCIEVGKLLSVAATFGASSTTARVSEAIQWVRGNKSRLQSTRQVMSIAMPLMNLMDGRVFGRQFVIEELSTQLLLSLEVPLNTSMMDETGMRQYRNAVISVFALVSRLLDGGDGSHTSEGRVDECDDAQRETSRVTEPITVLPLSLGEATPLQQNIAKLLEKSVDVLLSVKWTLPPLEVQECVYTLQAFQRYEALCSAEGSPCKEDAEAMHAVLLRLRPMLSAALKPPATGAARRPVEVANLLDVGLKFKHRDTMFFSSVSALSLLPPAISSATIKDMCLATSLLARLRSCAPEACDALLVQQVVDAMRPKLFLLVETHPGHLRHVESSLLMSNLTRLDAVLSEDLVNLLCGSFASHMDSVHAAHLVPFLQGLHRFNQTRVRSAVGVGNPIPVPIWDAPLLPAVLPCVNRAADRVIALASSGALAATEVAHLLLLFSDLRSTMAVAVYAVVEPQLIVATDRFVEAVDAACCASSDTEGTCLANDIRGNLSSCLVLMSALDSFHNKGVSVSRGEEELLGRAGRLYERLRWGAVKSIEVMKDPKGLVMLLNVLTPGLAAEAPRLVPEGVAASPKTKRCTVVELSAEGEPDAATGGPPCDAPTPYDVAARQVVRLAPAANAYEVGALSRSLKELLSKGVASETASRKAMAALVGRAEQVELSLNDLQSLLDGMKQVRGIPLPASIIRCSAMHLQANPKKTLAILRHILPVLKLTTMKGRERDALLLLSDVAMSNVCIMVDTYARELSVPKNIALLAHALSQLHVASCEPAVESDGEVEEVDVESEEEEVPCDLQPPCTDSLQTVEKVFMSLGDAACACIQQSLSGGDVEGGGRCSLTPQEVVILVQSFERVKVRHLELLYEILPLVRDMSCDMEPLEISLLLSAFARLGVWNGRILNALACNVAERMQACSLRQCQAVLHALQCSRFLRPSVFIPSHEHLKDASKDWKPNIALGNYEHSDPLVFLATSVVERMNTLISTNDLVSSVLESYTLKDIAAVVRVLGFFEQTPQPTFDTYFALSMKKLVQSLKFVSGNEASWMCRNHMIACTILAGCVHKLRRYGHQSTAARVIAGVFATPSIDSPTLKAAMLAMPEEKLSCLYYHRCAFAMVYEAKFSREEVTSFLDALREKLSRDTVTSNPRRVFVVLRYMTKLLPKDVGNISEVSELLLSCAQGIRAKMTGIAGGSTSNHMIGTGEQFVVHFGEAAMLIESLCNLLLFDVHSEGHQRLGRELIFFFVSETLRASDVVGDGHSAKEHGGGTGSPLSARECCSVLLGAATVGASAIKGSQGGDCTLRKISELQRTLLMKERDISVRDSVNILLARALCNEECIVCTDVVRCASRVLQGQMGKMDKTGLWLLVELYRLVAGGDARFVLHCLNTAADDCTGVLDTCLRIVPTLISSMRSQRQNISPSLSSWCRVEIVRCLQLLVQRAHGRVGVCDLSVGLQELAEDAD</sequence>
<accession>G0UWJ2</accession>
<dbReference type="CDD" id="cd23674">
    <property type="entry name" value="MPSS4"/>
    <property type="match status" value="1"/>
</dbReference>
<name>G0UWJ2_TRYCI</name>
<dbReference type="EMBL" id="HE575323">
    <property type="protein sequence ID" value="CCC93758.1"/>
    <property type="molecule type" value="Genomic_DNA"/>
</dbReference>